<feature type="compositionally biased region" description="Basic and acidic residues" evidence="3">
    <location>
        <begin position="499"/>
        <end position="509"/>
    </location>
</feature>
<dbReference type="InterPro" id="IPR001878">
    <property type="entry name" value="Znf_CCHC"/>
</dbReference>
<evidence type="ECO:0000256" key="1">
    <source>
        <dbReference type="ARBA" id="ARBA00022801"/>
    </source>
</evidence>
<dbReference type="SUPFAM" id="SSF50630">
    <property type="entry name" value="Acid proteases"/>
    <property type="match status" value="1"/>
</dbReference>
<evidence type="ECO:0000256" key="2">
    <source>
        <dbReference type="SAM" id="Coils"/>
    </source>
</evidence>
<dbReference type="PROSITE" id="PS50175">
    <property type="entry name" value="ASP_PROT_RETROV"/>
    <property type="match status" value="1"/>
</dbReference>
<sequence length="783" mass="88854">MSKVTLLLQNLEHEHNSLQTLINFYKNTVEPNQPPTKDHEIRIYCHKRLCELQIALDNMTTRLNALKEVYQDIMTTYADATKAEKKDMLQEMDDLKQRSNFHTIKQEAENMIMALKAREREVDTQIALLDLNRTHLTNKGPGHDNAGHMSEDEYDDTEPFSRRQSEQTNVEQSQPIRHDQDYPTIEPNQMELSPLLKIKYPQIRLPQFDGENISWEEFWDTYSLIVDENTQLGELEKILYLKDAIRGKAFNAVKSIPLKTSNYKLIVDILKRKFGNKGNNRSQIVQKLLHLSKEGTTAEKCAETLDKINDLVHQMVATGYDVLRKHDPIWIDTILAKFPYYVIKELMKRTSQDPTLTAGTLLDELNTEVSSRVVFEKRFASLSTSHTTPTDYSNPRSVPKQLCLFCHRTNHQTKNCRTVITASERRAALRSQLVCWKCLAANHRSRSCPSENCTKCNGDHHTSLCIKLALPKPPDNTQSQGHERQSFHYSNQPTKTSPRHQDSEVRERSPGVPAASKKEEGINIRSFSHQIKALGSEKQLVLMTAAGQIKNNNTGIFEHILIFLDSGAQCNLIETIVAESLGLHKGDPYQCTMHGIGGNIETYISHQVTAVFKTRFGDNISLNLITKPLLTNAFPAATLSNSDIKFLKENNIFLSNTAINGESIKPSILIGVESFEHIVLLDSAPTRLPSGLLAQNTVFGPALFGKSDKPLNQPNEGHHMFVCLELISEIKQELRDMYELEGMGISTDEYNNDDTAYNYMNSFSDISLPKTEQSQLPFLSRIT</sequence>
<feature type="compositionally biased region" description="Polar residues" evidence="3">
    <location>
        <begin position="166"/>
        <end position="175"/>
    </location>
</feature>
<protein>
    <submittedName>
        <fullName evidence="6">Peptidase A2 domain-containing protein</fullName>
    </submittedName>
</protein>
<dbReference type="GO" id="GO:0004190">
    <property type="term" value="F:aspartic-type endopeptidase activity"/>
    <property type="evidence" value="ECO:0007669"/>
    <property type="project" value="InterPro"/>
</dbReference>
<accession>A0A7I4Y177</accession>
<keyword evidence="5" id="KW-1185">Reference proteome</keyword>
<dbReference type="GO" id="GO:0008270">
    <property type="term" value="F:zinc ion binding"/>
    <property type="evidence" value="ECO:0007669"/>
    <property type="project" value="InterPro"/>
</dbReference>
<dbReference type="PANTHER" id="PTHR47331:SF5">
    <property type="entry name" value="RIBONUCLEASE H"/>
    <property type="match status" value="1"/>
</dbReference>
<keyword evidence="2" id="KW-0175">Coiled coil</keyword>
<evidence type="ECO:0000313" key="5">
    <source>
        <dbReference type="Proteomes" id="UP000025227"/>
    </source>
</evidence>
<feature type="compositionally biased region" description="Polar residues" evidence="3">
    <location>
        <begin position="487"/>
        <end position="496"/>
    </location>
</feature>
<feature type="coiled-coil region" evidence="2">
    <location>
        <begin position="78"/>
        <end position="125"/>
    </location>
</feature>
<dbReference type="Proteomes" id="UP000025227">
    <property type="component" value="Unplaced"/>
</dbReference>
<feature type="region of interest" description="Disordered" evidence="3">
    <location>
        <begin position="135"/>
        <end position="185"/>
    </location>
</feature>
<feature type="domain" description="Peptidase A2" evidence="4">
    <location>
        <begin position="560"/>
        <end position="643"/>
    </location>
</feature>
<dbReference type="SMART" id="SM00343">
    <property type="entry name" value="ZnF_C2HC"/>
    <property type="match status" value="2"/>
</dbReference>
<evidence type="ECO:0000259" key="4">
    <source>
        <dbReference type="PROSITE" id="PS50175"/>
    </source>
</evidence>
<dbReference type="AlphaFoldDB" id="A0A7I4Y177"/>
<dbReference type="WBParaSite" id="HCON_00031620-00001">
    <property type="protein sequence ID" value="HCON_00031620-00001"/>
    <property type="gene ID" value="HCON_00031620"/>
</dbReference>
<reference evidence="6" key="1">
    <citation type="submission" date="2020-12" db="UniProtKB">
        <authorList>
            <consortium name="WormBaseParasite"/>
        </authorList>
    </citation>
    <scope>IDENTIFICATION</scope>
    <source>
        <strain evidence="6">MHco3</strain>
    </source>
</reference>
<feature type="region of interest" description="Disordered" evidence="3">
    <location>
        <begin position="471"/>
        <end position="519"/>
    </location>
</feature>
<dbReference type="PANTHER" id="PTHR47331">
    <property type="entry name" value="PHD-TYPE DOMAIN-CONTAINING PROTEIN"/>
    <property type="match status" value="1"/>
</dbReference>
<dbReference type="GO" id="GO:0003676">
    <property type="term" value="F:nucleic acid binding"/>
    <property type="evidence" value="ECO:0007669"/>
    <property type="project" value="InterPro"/>
</dbReference>
<dbReference type="InterPro" id="IPR001995">
    <property type="entry name" value="Peptidase_A2_cat"/>
</dbReference>
<proteinExistence type="predicted"/>
<evidence type="ECO:0000256" key="3">
    <source>
        <dbReference type="SAM" id="MobiDB-lite"/>
    </source>
</evidence>
<feature type="compositionally biased region" description="Basic and acidic residues" evidence="3">
    <location>
        <begin position="141"/>
        <end position="151"/>
    </location>
</feature>
<dbReference type="OMA" id="YTHPSER"/>
<dbReference type="InterPro" id="IPR021109">
    <property type="entry name" value="Peptidase_aspartic_dom_sf"/>
</dbReference>
<evidence type="ECO:0000313" key="6">
    <source>
        <dbReference type="WBParaSite" id="HCON_00031620-00001"/>
    </source>
</evidence>
<dbReference type="GO" id="GO:0006508">
    <property type="term" value="P:proteolysis"/>
    <property type="evidence" value="ECO:0007669"/>
    <property type="project" value="InterPro"/>
</dbReference>
<dbReference type="OrthoDB" id="5862292at2759"/>
<dbReference type="Pfam" id="PF03564">
    <property type="entry name" value="DUF1759"/>
    <property type="match status" value="1"/>
</dbReference>
<name>A0A7I4Y177_HAECO</name>
<organism evidence="5 6">
    <name type="scientific">Haemonchus contortus</name>
    <name type="common">Barber pole worm</name>
    <dbReference type="NCBI Taxonomy" id="6289"/>
    <lineage>
        <taxon>Eukaryota</taxon>
        <taxon>Metazoa</taxon>
        <taxon>Ecdysozoa</taxon>
        <taxon>Nematoda</taxon>
        <taxon>Chromadorea</taxon>
        <taxon>Rhabditida</taxon>
        <taxon>Rhabditina</taxon>
        <taxon>Rhabditomorpha</taxon>
        <taxon>Strongyloidea</taxon>
        <taxon>Trichostrongylidae</taxon>
        <taxon>Haemonchus</taxon>
    </lineage>
</organism>
<keyword evidence="1" id="KW-0378">Hydrolase</keyword>
<dbReference type="InterPro" id="IPR005312">
    <property type="entry name" value="DUF1759"/>
</dbReference>